<sequence length="79" mass="8831">MTEQPSDQPEPDYDAVAAALPVEDPERAADGLRALMENPAFRQLVQQVQSGELNDDELREEATSIAHDLAARQELRRDE</sequence>
<keyword evidence="2" id="KW-1185">Reference proteome</keyword>
<evidence type="ECO:0000313" key="1">
    <source>
        <dbReference type="EMBL" id="ROR67408.1"/>
    </source>
</evidence>
<name>A0A3N2AWU6_9MICO</name>
<dbReference type="OrthoDB" id="5120397at2"/>
<reference evidence="1 2" key="1">
    <citation type="submission" date="2018-11" db="EMBL/GenBank/DDBJ databases">
        <title>Sequencing the genomes of 1000 actinobacteria strains.</title>
        <authorList>
            <person name="Klenk H.-P."/>
        </authorList>
    </citation>
    <scope>NUCLEOTIDE SEQUENCE [LARGE SCALE GENOMIC DNA]</scope>
    <source>
        <strain evidence="1 2">DSM 9580</strain>
    </source>
</reference>
<organism evidence="1 2">
    <name type="scientific">Agrococcus jenensis</name>
    <dbReference type="NCBI Taxonomy" id="46353"/>
    <lineage>
        <taxon>Bacteria</taxon>
        <taxon>Bacillati</taxon>
        <taxon>Actinomycetota</taxon>
        <taxon>Actinomycetes</taxon>
        <taxon>Micrococcales</taxon>
        <taxon>Microbacteriaceae</taxon>
        <taxon>Agrococcus</taxon>
    </lineage>
</organism>
<protein>
    <submittedName>
        <fullName evidence="1">Uncharacterized protein</fullName>
    </submittedName>
</protein>
<dbReference type="AlphaFoldDB" id="A0A3N2AWU6"/>
<evidence type="ECO:0000313" key="2">
    <source>
        <dbReference type="Proteomes" id="UP000275456"/>
    </source>
</evidence>
<gene>
    <name evidence="1" type="ORF">EDD26_2820</name>
</gene>
<accession>A0A3N2AWU6</accession>
<comment type="caution">
    <text evidence="1">The sequence shown here is derived from an EMBL/GenBank/DDBJ whole genome shotgun (WGS) entry which is preliminary data.</text>
</comment>
<dbReference type="Proteomes" id="UP000275456">
    <property type="component" value="Unassembled WGS sequence"/>
</dbReference>
<proteinExistence type="predicted"/>
<dbReference type="EMBL" id="RKHJ01000001">
    <property type="protein sequence ID" value="ROR67408.1"/>
    <property type="molecule type" value="Genomic_DNA"/>
</dbReference>
<dbReference type="RefSeq" id="WP_123698274.1">
    <property type="nucleotide sequence ID" value="NZ_RKHJ01000001.1"/>
</dbReference>